<feature type="signal peptide" evidence="2">
    <location>
        <begin position="1"/>
        <end position="26"/>
    </location>
</feature>
<feature type="chain" id="PRO_5041363264" evidence="2">
    <location>
        <begin position="27"/>
        <end position="146"/>
    </location>
</feature>
<evidence type="ECO:0000256" key="1">
    <source>
        <dbReference type="SAM" id="Phobius"/>
    </source>
</evidence>
<reference evidence="3" key="1">
    <citation type="submission" date="2023-08" db="EMBL/GenBank/DDBJ databases">
        <authorList>
            <person name="Chen Y."/>
            <person name="Shah S."/>
            <person name="Dougan E. K."/>
            <person name="Thang M."/>
            <person name="Chan C."/>
        </authorList>
    </citation>
    <scope>NUCLEOTIDE SEQUENCE</scope>
</reference>
<keyword evidence="1" id="KW-0812">Transmembrane</keyword>
<sequence length="146" mass="15944">MSRSGRGLRATFLVAVALHVFAPAFATLFGQLSRCRYSKVAMSVRTPGNQPQDELDYPEFKPTGNYMLETPFFNMEKFRKEESLGLAAVFGAFIVLAIIAGQIASSSRQDIDLSGAQPKEEARVAKTESTNQGVNSLGKPIRVITN</sequence>
<name>A0AA36MQK8_9DINO</name>
<comment type="caution">
    <text evidence="3">The sequence shown here is derived from an EMBL/GenBank/DDBJ whole genome shotgun (WGS) entry which is preliminary data.</text>
</comment>
<keyword evidence="2" id="KW-0732">Signal</keyword>
<accession>A0AA36MQK8</accession>
<organism evidence="3 4">
    <name type="scientific">Effrenium voratum</name>
    <dbReference type="NCBI Taxonomy" id="2562239"/>
    <lineage>
        <taxon>Eukaryota</taxon>
        <taxon>Sar</taxon>
        <taxon>Alveolata</taxon>
        <taxon>Dinophyceae</taxon>
        <taxon>Suessiales</taxon>
        <taxon>Symbiodiniaceae</taxon>
        <taxon>Effrenium</taxon>
    </lineage>
</organism>
<keyword evidence="1" id="KW-0472">Membrane</keyword>
<dbReference type="AlphaFoldDB" id="A0AA36MQK8"/>
<evidence type="ECO:0000313" key="4">
    <source>
        <dbReference type="Proteomes" id="UP001178507"/>
    </source>
</evidence>
<protein>
    <submittedName>
        <fullName evidence="3">Uncharacterized protein</fullName>
    </submittedName>
</protein>
<dbReference type="EMBL" id="CAUJNA010000838">
    <property type="protein sequence ID" value="CAJ1381795.1"/>
    <property type="molecule type" value="Genomic_DNA"/>
</dbReference>
<keyword evidence="4" id="KW-1185">Reference proteome</keyword>
<gene>
    <name evidence="3" type="ORF">EVOR1521_LOCUS9361</name>
</gene>
<keyword evidence="1" id="KW-1133">Transmembrane helix</keyword>
<evidence type="ECO:0000256" key="2">
    <source>
        <dbReference type="SAM" id="SignalP"/>
    </source>
</evidence>
<dbReference type="Proteomes" id="UP001178507">
    <property type="component" value="Unassembled WGS sequence"/>
</dbReference>
<proteinExistence type="predicted"/>
<evidence type="ECO:0000313" key="3">
    <source>
        <dbReference type="EMBL" id="CAJ1381795.1"/>
    </source>
</evidence>
<feature type="transmembrane region" description="Helical" evidence="1">
    <location>
        <begin position="84"/>
        <end position="104"/>
    </location>
</feature>